<dbReference type="Pfam" id="PF05013">
    <property type="entry name" value="FGase"/>
    <property type="match status" value="1"/>
</dbReference>
<comment type="caution">
    <text evidence="1">The sequence shown here is derived from an EMBL/GenBank/DDBJ whole genome shotgun (WGS) entry which is preliminary data.</text>
</comment>
<dbReference type="EMBL" id="JAAVNE010000039">
    <property type="protein sequence ID" value="NKC33172.1"/>
    <property type="molecule type" value="Genomic_DNA"/>
</dbReference>
<name>A0ABX1ECD9_9PROT</name>
<keyword evidence="2" id="KW-1185">Reference proteome</keyword>
<dbReference type="InterPro" id="IPR007709">
    <property type="entry name" value="N-FG_amidohydro"/>
</dbReference>
<gene>
    <name evidence="1" type="ORF">HEQ75_20080</name>
</gene>
<dbReference type="RefSeq" id="WP_168033906.1">
    <property type="nucleotide sequence ID" value="NZ_JAAVNE010000039.1"/>
</dbReference>
<sequence length="244" mass="25587">MKSRAEPDPPAASLVNPGGAAPLLLVCEHASNHIPARYHALGLPPAALQRHIAWDIGAAALAGRLAALLDAPLVLSGYSRLLIDCNRPPGVPSSIPARSEATDIPGNQALPAAAAAEREALFFTPFQQQVAAMLPGRRWLLGVHSFTPVFLGAARPWQAGVLYGAATDFGAALIAGLRADPALTVGDNEPYRIEPEMDFTVPVHGDARGIPAALIEVRQDLLGSPAGIESWALRLAGVIRPLLR</sequence>
<dbReference type="Proteomes" id="UP000787635">
    <property type="component" value="Unassembled WGS sequence"/>
</dbReference>
<evidence type="ECO:0000313" key="1">
    <source>
        <dbReference type="EMBL" id="NKC33172.1"/>
    </source>
</evidence>
<dbReference type="PIRSF" id="PIRSF029730">
    <property type="entry name" value="UCP029730"/>
    <property type="match status" value="1"/>
</dbReference>
<evidence type="ECO:0000313" key="2">
    <source>
        <dbReference type="Proteomes" id="UP000787635"/>
    </source>
</evidence>
<dbReference type="SUPFAM" id="SSF53187">
    <property type="entry name" value="Zn-dependent exopeptidases"/>
    <property type="match status" value="1"/>
</dbReference>
<protein>
    <submittedName>
        <fullName evidence="1">N-formylglutamate amidohydrolase</fullName>
    </submittedName>
</protein>
<proteinExistence type="predicted"/>
<organism evidence="1 2">
    <name type="scientific">Falsiroseomonas selenitidurans</name>
    <dbReference type="NCBI Taxonomy" id="2716335"/>
    <lineage>
        <taxon>Bacteria</taxon>
        <taxon>Pseudomonadati</taxon>
        <taxon>Pseudomonadota</taxon>
        <taxon>Alphaproteobacteria</taxon>
        <taxon>Acetobacterales</taxon>
        <taxon>Roseomonadaceae</taxon>
        <taxon>Falsiroseomonas</taxon>
    </lineage>
</organism>
<dbReference type="InterPro" id="IPR011227">
    <property type="entry name" value="UCP029730"/>
</dbReference>
<dbReference type="Gene3D" id="3.40.630.40">
    <property type="entry name" value="Zn-dependent exopeptidases"/>
    <property type="match status" value="1"/>
</dbReference>
<accession>A0ABX1ECD9</accession>
<reference evidence="1 2" key="1">
    <citation type="submission" date="2020-03" db="EMBL/GenBank/DDBJ databases">
        <title>Roseomonas selenitidurans sp. nov. isolated from urban soil.</title>
        <authorList>
            <person name="Liu H."/>
        </authorList>
    </citation>
    <scope>NUCLEOTIDE SEQUENCE [LARGE SCALE GENOMIC DNA]</scope>
    <source>
        <strain evidence="1 2">BU-1</strain>
    </source>
</reference>